<dbReference type="EMBL" id="JAHQCR010000047">
    <property type="protein sequence ID" value="MBU9722047.1"/>
    <property type="molecule type" value="Genomic_DNA"/>
</dbReference>
<dbReference type="Pfam" id="PF13026">
    <property type="entry name" value="DUF3887"/>
    <property type="match status" value="1"/>
</dbReference>
<sequence length="449" mass="51279">MRWKYNVLYMILLLYTFLLFSACSFLDKGDPEILGQEVITLYSEGEFENAYKNYFSNSWKDANTPEEMESEWTDHTSEMGDFIGVNELISKESVNSSYVVEVAVEYTDIIFDVRLIMNKDYKITNLHMDQGIVNAVMPDSIIEEEVKIGEGTEFELMGTLTLPNNSDVSFPVAVIVHGSGPIDRDGTAYSYKAYRDIAWGLAGRGVGVLRYDKRTYVYGGLMHEQGLTSITIREEVIDDALAALDLLKNDSRIDSEQLYLIGHSLGGMLAPKISLEYDNLSGMIMMAGSPRSLWDIIYDQNINILNTGIYDEEEREILREQLELEREKSIVLLEEAKEEKLMNETIFGLPATYMYDLEQYKPSEIVDDLKIPMFVLQGEDDFQVLKEADFNKWQSLLGENELATLKSYPGLNHFFIEYDGLGKGTIEEYDIPNTVDEEVINDISQWILK</sequence>
<dbReference type="InterPro" id="IPR029058">
    <property type="entry name" value="AB_hydrolase_fold"/>
</dbReference>
<dbReference type="SUPFAM" id="SSF53474">
    <property type="entry name" value="alpha/beta-Hydrolases"/>
    <property type="match status" value="1"/>
</dbReference>
<dbReference type="InterPro" id="IPR053145">
    <property type="entry name" value="AB_hydrolase_Est10"/>
</dbReference>
<dbReference type="InterPro" id="IPR002471">
    <property type="entry name" value="Pept_S9_AS"/>
</dbReference>
<evidence type="ECO:0000259" key="3">
    <source>
        <dbReference type="Pfam" id="PF12146"/>
    </source>
</evidence>
<dbReference type="InterPro" id="IPR022742">
    <property type="entry name" value="Hydrolase_4"/>
</dbReference>
<dbReference type="RefSeq" id="WP_088075264.1">
    <property type="nucleotide sequence ID" value="NZ_JAHQCR010000047.1"/>
</dbReference>
<evidence type="ECO:0000259" key="4">
    <source>
        <dbReference type="Pfam" id="PF13026"/>
    </source>
</evidence>
<dbReference type="PROSITE" id="PS00708">
    <property type="entry name" value="PRO_ENDOPEP_SER"/>
    <property type="match status" value="1"/>
</dbReference>
<feature type="coiled-coil region" evidence="2">
    <location>
        <begin position="310"/>
        <end position="339"/>
    </location>
</feature>
<feature type="domain" description="Serine aminopeptidase S33" evidence="3">
    <location>
        <begin position="186"/>
        <end position="287"/>
    </location>
</feature>
<accession>A0ABS6JUV7</accession>
<dbReference type="PANTHER" id="PTHR43265:SF1">
    <property type="entry name" value="ESTERASE ESTD"/>
    <property type="match status" value="1"/>
</dbReference>
<evidence type="ECO:0000256" key="2">
    <source>
        <dbReference type="SAM" id="Coils"/>
    </source>
</evidence>
<dbReference type="PANTHER" id="PTHR43265">
    <property type="entry name" value="ESTERASE ESTD"/>
    <property type="match status" value="1"/>
</dbReference>
<evidence type="ECO:0000313" key="6">
    <source>
        <dbReference type="Proteomes" id="UP000790580"/>
    </source>
</evidence>
<dbReference type="Gene3D" id="3.40.50.1820">
    <property type="entry name" value="alpha/beta hydrolase"/>
    <property type="match status" value="1"/>
</dbReference>
<keyword evidence="6" id="KW-1185">Reference proteome</keyword>
<comment type="caution">
    <text evidence="5">The sequence shown here is derived from an EMBL/GenBank/DDBJ whole genome shotgun (WGS) entry which is preliminary data.</text>
</comment>
<protein>
    <submittedName>
        <fullName evidence="5">Alpha/beta fold hydrolase</fullName>
    </submittedName>
</protein>
<evidence type="ECO:0000313" key="5">
    <source>
        <dbReference type="EMBL" id="MBU9722047.1"/>
    </source>
</evidence>
<dbReference type="Gene3D" id="3.10.450.590">
    <property type="match status" value="1"/>
</dbReference>
<keyword evidence="2" id="KW-0175">Coiled coil</keyword>
<evidence type="ECO:0000256" key="1">
    <source>
        <dbReference type="ARBA" id="ARBA00022801"/>
    </source>
</evidence>
<gene>
    <name evidence="5" type="ORF">KS407_11435</name>
</gene>
<organism evidence="5 6">
    <name type="scientific">Evansella alkalicola</name>
    <dbReference type="NCBI Taxonomy" id="745819"/>
    <lineage>
        <taxon>Bacteria</taxon>
        <taxon>Bacillati</taxon>
        <taxon>Bacillota</taxon>
        <taxon>Bacilli</taxon>
        <taxon>Bacillales</taxon>
        <taxon>Bacillaceae</taxon>
        <taxon>Evansella</taxon>
    </lineage>
</organism>
<dbReference type="Pfam" id="PF12146">
    <property type="entry name" value="Hydrolase_4"/>
    <property type="match status" value="1"/>
</dbReference>
<keyword evidence="1 5" id="KW-0378">Hydrolase</keyword>
<dbReference type="PROSITE" id="PS51257">
    <property type="entry name" value="PROKAR_LIPOPROTEIN"/>
    <property type="match status" value="1"/>
</dbReference>
<name>A0ABS6JUV7_9BACI</name>
<dbReference type="InterPro" id="IPR024981">
    <property type="entry name" value="DUF3887"/>
</dbReference>
<feature type="domain" description="DUF3887" evidence="4">
    <location>
        <begin position="36"/>
        <end position="126"/>
    </location>
</feature>
<dbReference type="GO" id="GO:0016787">
    <property type="term" value="F:hydrolase activity"/>
    <property type="evidence" value="ECO:0007669"/>
    <property type="project" value="UniProtKB-KW"/>
</dbReference>
<proteinExistence type="predicted"/>
<dbReference type="Proteomes" id="UP000790580">
    <property type="component" value="Unassembled WGS sequence"/>
</dbReference>
<reference evidence="5 6" key="1">
    <citation type="submission" date="2021-06" db="EMBL/GenBank/DDBJ databases">
        <title>Bacillus sp. RD4P76, an endophyte from a halophyte.</title>
        <authorList>
            <person name="Sun J.-Q."/>
        </authorList>
    </citation>
    <scope>NUCLEOTIDE SEQUENCE [LARGE SCALE GENOMIC DNA]</scope>
    <source>
        <strain evidence="5 6">JCM 17098</strain>
    </source>
</reference>